<dbReference type="SUPFAM" id="SSF56112">
    <property type="entry name" value="Protein kinase-like (PK-like)"/>
    <property type="match status" value="1"/>
</dbReference>
<dbReference type="InterPro" id="IPR046933">
    <property type="entry name" value="SAM_KSR1_N_sf"/>
</dbReference>
<dbReference type="FunFam" id="1.10.510.10:FF:001304">
    <property type="entry name" value="Kinase suppressor of Ras 2"/>
    <property type="match status" value="1"/>
</dbReference>
<evidence type="ECO:0000256" key="4">
    <source>
        <dbReference type="ARBA" id="ARBA00022741"/>
    </source>
</evidence>
<dbReference type="eggNOG" id="KOG0193">
    <property type="taxonomic scope" value="Eukaryota"/>
</dbReference>
<organism evidence="14 15">
    <name type="scientific">Trichoplax adhaerens</name>
    <name type="common">Trichoplax reptans</name>
    <dbReference type="NCBI Taxonomy" id="10228"/>
    <lineage>
        <taxon>Eukaryota</taxon>
        <taxon>Metazoa</taxon>
        <taxon>Placozoa</taxon>
        <taxon>Uniplacotomia</taxon>
        <taxon>Trichoplacea</taxon>
        <taxon>Trichoplacidae</taxon>
        <taxon>Trichoplax</taxon>
    </lineage>
</organism>
<dbReference type="RefSeq" id="XP_002115730.1">
    <property type="nucleotide sequence ID" value="XM_002115694.1"/>
</dbReference>
<accession>B3S691</accession>
<dbReference type="GO" id="GO:0046872">
    <property type="term" value="F:metal ion binding"/>
    <property type="evidence" value="ECO:0007669"/>
    <property type="project" value="UniProtKB-KW"/>
</dbReference>
<dbReference type="GeneID" id="6756943"/>
<dbReference type="PROSITE" id="PS00107">
    <property type="entry name" value="PROTEIN_KINASE_ATP"/>
    <property type="match status" value="1"/>
</dbReference>
<feature type="region of interest" description="Disordered" evidence="11">
    <location>
        <begin position="531"/>
        <end position="649"/>
    </location>
</feature>
<proteinExistence type="predicted"/>
<evidence type="ECO:0000313" key="14">
    <source>
        <dbReference type="EMBL" id="EDV21582.1"/>
    </source>
</evidence>
<feature type="region of interest" description="Disordered" evidence="11">
    <location>
        <begin position="185"/>
        <end position="211"/>
    </location>
</feature>
<keyword evidence="6" id="KW-0862">Zinc</keyword>
<dbReference type="InterPro" id="IPR051681">
    <property type="entry name" value="Ser/Thr_Kinases-Pseudokinases"/>
</dbReference>
<evidence type="ECO:0000256" key="9">
    <source>
        <dbReference type="ARBA" id="ARBA00048679"/>
    </source>
</evidence>
<dbReference type="InterPro" id="IPR001245">
    <property type="entry name" value="Ser-Thr/Tyr_kinase_cat_dom"/>
</dbReference>
<feature type="compositionally biased region" description="Polar residues" evidence="11">
    <location>
        <begin position="535"/>
        <end position="563"/>
    </location>
</feature>
<sequence length="966" mass="107529">MDDRQPAKLLKERLEDLGDLQILIDTTVTQLIRTRAQCDVTFDFIQQQLRALEGKVIKYISQQLLEIANGIPPNSPSIADKFYQYPKLNQWLEVVGMESSTAKAICGLQLPLSTMLNMQEEDMRQMLNDVQCNEGDSCRFIAAMKNLRLYLEMLRSGEFPSTASFYWNSWTYRYGKAVNSNSKTSNNEPVLVGRNRSVTSPTLSNSRPNTLLTTSGAVTSSHKSVDVVKSSTFSPSPSSYCIANSLDSGASPTTPQVPANYYKDSSPSVSDINAGLLENNHNVDEATVAQDGSNCNTDANSVLQIIVQPSDAENEIQLSNRSNSLGSMRTTDKNIQCRLPLQAAMLSGSCEALLHDSQNCTNDIGSDYSAGSDSLQKLRSRTLSHSAGTQSSSLVGMGHSIKHRFSHLPMFIAQSCDYCGRIVVMGLKCKECKYKCHSKCAKKAPPSCGLPQDYEKFFKQQLLHDNLNLSQDTSKINLKKLNASPSRMTSAPYNSYNSGYNSINSVSTNDSSTNNLTFKDKHYLNSQGADKIKSIPNSAPPTSVNSTFNFSTPTDGSTTGGQLTESISPFSSTPSSPTMNTSTHLYSPPVSSVLPETSQGTVANDKVTSTPIRKNVNSAEDDLEDNRDCENIESERSSGNEDHSQEDLLTVNRKSRYKRRKKLLSMRTSLASEWIIPIEELKIKDVIGIGHFGRVHRGYWHGDVAIKFVNVSRLTEEAIESFKLEVATFRKTRHDNLVLFMGACMKPPQLAIITSLCRGPSLASLIYEQKDRFTFSKIVSFAREICQGMSYLHSRDIIHKDLKSGNIFYEKCRIVITDFGVSSLVDYNPTPQERNLDCWVIVRDYAVYFAPEIIKKMDLNLVSFGLSAFTKASDVFAFGTVLYEMMVGHWPFSELPVESILWMVGSGKQPPQDEIRLPVELKNILNTCWEYDPEKRIAFTNLLKALNKLPERYLRRSPSCPSNSLT</sequence>
<dbReference type="OMA" id="DSWDRPH"/>
<keyword evidence="1" id="KW-0723">Serine/threonine-protein kinase</keyword>
<dbReference type="InParanoid" id="B3S691"/>
<dbReference type="CDD" id="cd14063">
    <property type="entry name" value="PK_KSR"/>
    <property type="match status" value="1"/>
</dbReference>
<keyword evidence="5" id="KW-0418">Kinase</keyword>
<dbReference type="FunFam" id="3.30.200.20:FF:000034">
    <property type="entry name" value="Kinase suppressor of Ras 1"/>
    <property type="match status" value="1"/>
</dbReference>
<dbReference type="InterPro" id="IPR025561">
    <property type="entry name" value="KSR_SAM-like_dom"/>
</dbReference>
<protein>
    <recommendedName>
        <fullName evidence="16">Kinase suppressor of Ras 2</fullName>
    </recommendedName>
</protein>
<dbReference type="CTD" id="6756943"/>
<dbReference type="PANTHER" id="PTHR44329:SF253">
    <property type="entry name" value="KINASE SUPPRESSOR OF RAS 2"/>
    <property type="match status" value="1"/>
</dbReference>
<feature type="compositionally biased region" description="Low complexity" evidence="11">
    <location>
        <begin position="564"/>
        <end position="583"/>
    </location>
</feature>
<comment type="catalytic activity">
    <reaction evidence="8">
        <text>L-threonyl-[protein] + ATP = O-phospho-L-threonyl-[protein] + ADP + H(+)</text>
        <dbReference type="Rhea" id="RHEA:46608"/>
        <dbReference type="Rhea" id="RHEA-COMP:11060"/>
        <dbReference type="Rhea" id="RHEA-COMP:11605"/>
        <dbReference type="ChEBI" id="CHEBI:15378"/>
        <dbReference type="ChEBI" id="CHEBI:30013"/>
        <dbReference type="ChEBI" id="CHEBI:30616"/>
        <dbReference type="ChEBI" id="CHEBI:61977"/>
        <dbReference type="ChEBI" id="CHEBI:456216"/>
        <dbReference type="EC" id="2.7.11.1"/>
    </reaction>
</comment>
<dbReference type="PROSITE" id="PS50081">
    <property type="entry name" value="ZF_DAG_PE_2"/>
    <property type="match status" value="1"/>
</dbReference>
<dbReference type="Pfam" id="PF07714">
    <property type="entry name" value="PK_Tyr_Ser-Thr"/>
    <property type="match status" value="1"/>
</dbReference>
<dbReference type="PANTHER" id="PTHR44329">
    <property type="entry name" value="SERINE/THREONINE-PROTEIN KINASE TNNI3K-RELATED"/>
    <property type="match status" value="1"/>
</dbReference>
<keyword evidence="15" id="KW-1185">Reference proteome</keyword>
<gene>
    <name evidence="14" type="ORF">TRIADDRAFT_59721</name>
</gene>
<keyword evidence="3" id="KW-0479">Metal-binding</keyword>
<evidence type="ECO:0000256" key="7">
    <source>
        <dbReference type="ARBA" id="ARBA00022840"/>
    </source>
</evidence>
<evidence type="ECO:0000313" key="15">
    <source>
        <dbReference type="Proteomes" id="UP000009022"/>
    </source>
</evidence>
<feature type="compositionally biased region" description="Polar residues" evidence="11">
    <location>
        <begin position="594"/>
        <end position="618"/>
    </location>
</feature>
<dbReference type="OrthoDB" id="774951at2759"/>
<dbReference type="InterPro" id="IPR000719">
    <property type="entry name" value="Prot_kinase_dom"/>
</dbReference>
<dbReference type="PhylomeDB" id="B3S691"/>
<evidence type="ECO:0000256" key="6">
    <source>
        <dbReference type="ARBA" id="ARBA00022833"/>
    </source>
</evidence>
<evidence type="ECO:0000259" key="13">
    <source>
        <dbReference type="PROSITE" id="PS50081"/>
    </source>
</evidence>
<dbReference type="InterPro" id="IPR046349">
    <property type="entry name" value="C1-like_sf"/>
</dbReference>
<dbReference type="CDD" id="cd20812">
    <property type="entry name" value="C1_KSR"/>
    <property type="match status" value="1"/>
</dbReference>
<evidence type="ECO:0008006" key="16">
    <source>
        <dbReference type="Google" id="ProtNLM"/>
    </source>
</evidence>
<evidence type="ECO:0000259" key="12">
    <source>
        <dbReference type="PROSITE" id="PS50011"/>
    </source>
</evidence>
<evidence type="ECO:0000256" key="3">
    <source>
        <dbReference type="ARBA" id="ARBA00022723"/>
    </source>
</evidence>
<dbReference type="STRING" id="10228.B3S691"/>
<feature type="domain" description="Phorbol-ester/DAG-type" evidence="13">
    <location>
        <begin position="402"/>
        <end position="448"/>
    </location>
</feature>
<feature type="compositionally biased region" description="Basic and acidic residues" evidence="11">
    <location>
        <begin position="626"/>
        <end position="646"/>
    </location>
</feature>
<dbReference type="GO" id="GO:0007165">
    <property type="term" value="P:signal transduction"/>
    <property type="evidence" value="ECO:0000318"/>
    <property type="project" value="GO_Central"/>
</dbReference>
<dbReference type="Gene3D" id="3.30.200.20">
    <property type="entry name" value="Phosphorylase Kinase, domain 1"/>
    <property type="match status" value="1"/>
</dbReference>
<dbReference type="GO" id="GO:0005737">
    <property type="term" value="C:cytoplasm"/>
    <property type="evidence" value="ECO:0000318"/>
    <property type="project" value="GO_Central"/>
</dbReference>
<dbReference type="SUPFAM" id="SSF57889">
    <property type="entry name" value="Cysteine-rich domain"/>
    <property type="match status" value="1"/>
</dbReference>
<evidence type="ECO:0000256" key="10">
    <source>
        <dbReference type="PROSITE-ProRule" id="PRU10141"/>
    </source>
</evidence>
<dbReference type="InterPro" id="IPR017441">
    <property type="entry name" value="Protein_kinase_ATP_BS"/>
</dbReference>
<dbReference type="InterPro" id="IPR008271">
    <property type="entry name" value="Ser/Thr_kinase_AS"/>
</dbReference>
<evidence type="ECO:0000256" key="2">
    <source>
        <dbReference type="ARBA" id="ARBA00022679"/>
    </source>
</evidence>
<dbReference type="Pfam" id="PF13543">
    <property type="entry name" value="SAM_KSR1"/>
    <property type="match status" value="1"/>
</dbReference>
<dbReference type="InterPro" id="IPR013761">
    <property type="entry name" value="SAM/pointed_sf"/>
</dbReference>
<comment type="catalytic activity">
    <reaction evidence="9">
        <text>L-seryl-[protein] + ATP = O-phospho-L-seryl-[protein] + ADP + H(+)</text>
        <dbReference type="Rhea" id="RHEA:17989"/>
        <dbReference type="Rhea" id="RHEA-COMP:9863"/>
        <dbReference type="Rhea" id="RHEA-COMP:11604"/>
        <dbReference type="ChEBI" id="CHEBI:15378"/>
        <dbReference type="ChEBI" id="CHEBI:29999"/>
        <dbReference type="ChEBI" id="CHEBI:30616"/>
        <dbReference type="ChEBI" id="CHEBI:83421"/>
        <dbReference type="ChEBI" id="CHEBI:456216"/>
        <dbReference type="EC" id="2.7.11.1"/>
    </reaction>
</comment>
<evidence type="ECO:0000256" key="1">
    <source>
        <dbReference type="ARBA" id="ARBA00022527"/>
    </source>
</evidence>
<dbReference type="EMBL" id="DS985252">
    <property type="protein sequence ID" value="EDV21582.1"/>
    <property type="molecule type" value="Genomic_DNA"/>
</dbReference>
<evidence type="ECO:0000256" key="11">
    <source>
        <dbReference type="SAM" id="MobiDB-lite"/>
    </source>
</evidence>
<dbReference type="SMART" id="SM00109">
    <property type="entry name" value="C1"/>
    <property type="match status" value="1"/>
</dbReference>
<evidence type="ECO:0000256" key="8">
    <source>
        <dbReference type="ARBA" id="ARBA00047899"/>
    </source>
</evidence>
<dbReference type="KEGG" id="tad:TRIADDRAFT_59721"/>
<dbReference type="PROSITE" id="PS00108">
    <property type="entry name" value="PROTEIN_KINASE_ST"/>
    <property type="match status" value="1"/>
</dbReference>
<dbReference type="InterPro" id="IPR046861">
    <property type="entry name" value="SAM_KSR1_N"/>
</dbReference>
<name>B3S691_TRIAD</name>
<dbReference type="PROSITE" id="PS00479">
    <property type="entry name" value="ZF_DAG_PE_1"/>
    <property type="match status" value="1"/>
</dbReference>
<dbReference type="InterPro" id="IPR011009">
    <property type="entry name" value="Kinase-like_dom_sf"/>
</dbReference>
<dbReference type="Gene3D" id="1.10.510.10">
    <property type="entry name" value="Transferase(Phosphotransferase) domain 1"/>
    <property type="match status" value="1"/>
</dbReference>
<dbReference type="Pfam" id="PF20406">
    <property type="entry name" value="SAM_KSR1_N"/>
    <property type="match status" value="1"/>
</dbReference>
<dbReference type="InterPro" id="IPR002219">
    <property type="entry name" value="PKC_DAG/PE"/>
</dbReference>
<dbReference type="AlphaFoldDB" id="B3S691"/>
<keyword evidence="7 10" id="KW-0067">ATP-binding</keyword>
<dbReference type="Gene3D" id="1.10.150.50">
    <property type="entry name" value="Transcription Factor, Ets-1"/>
    <property type="match status" value="1"/>
</dbReference>
<dbReference type="GO" id="GO:0005524">
    <property type="term" value="F:ATP binding"/>
    <property type="evidence" value="ECO:0007669"/>
    <property type="project" value="UniProtKB-UniRule"/>
</dbReference>
<dbReference type="Gene3D" id="3.30.60.20">
    <property type="match status" value="1"/>
</dbReference>
<dbReference type="GO" id="GO:0004674">
    <property type="term" value="F:protein serine/threonine kinase activity"/>
    <property type="evidence" value="ECO:0000318"/>
    <property type="project" value="GO_Central"/>
</dbReference>
<dbReference type="SMART" id="SM00220">
    <property type="entry name" value="S_TKc"/>
    <property type="match status" value="1"/>
</dbReference>
<keyword evidence="4 10" id="KW-0547">Nucleotide-binding</keyword>
<dbReference type="PROSITE" id="PS50011">
    <property type="entry name" value="PROTEIN_KINASE_DOM"/>
    <property type="match status" value="1"/>
</dbReference>
<dbReference type="Pfam" id="PF00130">
    <property type="entry name" value="C1_1"/>
    <property type="match status" value="1"/>
</dbReference>
<dbReference type="Gene3D" id="6.10.140.1120">
    <property type="match status" value="1"/>
</dbReference>
<feature type="compositionally biased region" description="Polar residues" evidence="11">
    <location>
        <begin position="196"/>
        <end position="211"/>
    </location>
</feature>
<dbReference type="HOGENOM" id="CLU_006812_0_0_1"/>
<reference evidence="14 15" key="1">
    <citation type="journal article" date="2008" name="Nature">
        <title>The Trichoplax genome and the nature of placozoans.</title>
        <authorList>
            <person name="Srivastava M."/>
            <person name="Begovic E."/>
            <person name="Chapman J."/>
            <person name="Putnam N.H."/>
            <person name="Hellsten U."/>
            <person name="Kawashima T."/>
            <person name="Kuo A."/>
            <person name="Mitros T."/>
            <person name="Salamov A."/>
            <person name="Carpenter M.L."/>
            <person name="Signorovitch A.Y."/>
            <person name="Moreno M.A."/>
            <person name="Kamm K."/>
            <person name="Grimwood J."/>
            <person name="Schmutz J."/>
            <person name="Shapiro H."/>
            <person name="Grigoriev I.V."/>
            <person name="Buss L.W."/>
            <person name="Schierwater B."/>
            <person name="Dellaporta S.L."/>
            <person name="Rokhsar D.S."/>
        </authorList>
    </citation>
    <scope>NUCLEOTIDE SEQUENCE [LARGE SCALE GENOMIC DNA]</scope>
    <source>
        <strain evidence="14 15">Grell-BS-1999</strain>
    </source>
</reference>
<evidence type="ECO:0000256" key="5">
    <source>
        <dbReference type="ARBA" id="ARBA00022777"/>
    </source>
</evidence>
<feature type="binding site" evidence="10">
    <location>
        <position position="707"/>
    </location>
    <ligand>
        <name>ATP</name>
        <dbReference type="ChEBI" id="CHEBI:30616"/>
    </ligand>
</feature>
<feature type="domain" description="Protein kinase" evidence="12">
    <location>
        <begin position="681"/>
        <end position="954"/>
    </location>
</feature>
<dbReference type="Proteomes" id="UP000009022">
    <property type="component" value="Unassembled WGS sequence"/>
</dbReference>
<keyword evidence="2" id="KW-0808">Transferase</keyword>